<dbReference type="EMBL" id="RDQH01000328">
    <property type="protein sequence ID" value="RXI06079.1"/>
    <property type="molecule type" value="Genomic_DNA"/>
</dbReference>
<dbReference type="STRING" id="3750.A0A498KD36"/>
<sequence>MMLEDELRYHLGLTNFTTGKGKVNLTNFGSRNFEFDQSAKLWTEVMEDDKSILVVFWYLKVTLKESRSSPDPLCKDSRDP</sequence>
<protein>
    <submittedName>
        <fullName evidence="1">Uncharacterized protein</fullName>
    </submittedName>
</protein>
<dbReference type="Proteomes" id="UP000290289">
    <property type="component" value="Chromosome 2"/>
</dbReference>
<organism evidence="1 2">
    <name type="scientific">Malus domestica</name>
    <name type="common">Apple</name>
    <name type="synonym">Pyrus malus</name>
    <dbReference type="NCBI Taxonomy" id="3750"/>
    <lineage>
        <taxon>Eukaryota</taxon>
        <taxon>Viridiplantae</taxon>
        <taxon>Streptophyta</taxon>
        <taxon>Embryophyta</taxon>
        <taxon>Tracheophyta</taxon>
        <taxon>Spermatophyta</taxon>
        <taxon>Magnoliopsida</taxon>
        <taxon>eudicotyledons</taxon>
        <taxon>Gunneridae</taxon>
        <taxon>Pentapetalae</taxon>
        <taxon>rosids</taxon>
        <taxon>fabids</taxon>
        <taxon>Rosales</taxon>
        <taxon>Rosaceae</taxon>
        <taxon>Amygdaloideae</taxon>
        <taxon>Maleae</taxon>
        <taxon>Malus</taxon>
    </lineage>
</organism>
<accession>A0A498KD36</accession>
<evidence type="ECO:0000313" key="1">
    <source>
        <dbReference type="EMBL" id="RXI06079.1"/>
    </source>
</evidence>
<comment type="caution">
    <text evidence="1">The sequence shown here is derived from an EMBL/GenBank/DDBJ whole genome shotgun (WGS) entry which is preliminary data.</text>
</comment>
<gene>
    <name evidence="1" type="ORF">DVH24_018121</name>
</gene>
<keyword evidence="2" id="KW-1185">Reference proteome</keyword>
<evidence type="ECO:0000313" key="2">
    <source>
        <dbReference type="Proteomes" id="UP000290289"/>
    </source>
</evidence>
<name>A0A498KD36_MALDO</name>
<reference evidence="1 2" key="1">
    <citation type="submission" date="2018-10" db="EMBL/GenBank/DDBJ databases">
        <title>A high-quality apple genome assembly.</title>
        <authorList>
            <person name="Hu J."/>
        </authorList>
    </citation>
    <scope>NUCLEOTIDE SEQUENCE [LARGE SCALE GENOMIC DNA]</scope>
    <source>
        <strain evidence="2">cv. HFTH1</strain>
        <tissue evidence="1">Young leaf</tissue>
    </source>
</reference>
<proteinExistence type="predicted"/>
<dbReference type="AlphaFoldDB" id="A0A498KD36"/>